<dbReference type="InterPro" id="IPR017861">
    <property type="entry name" value="KAE1/TsaD"/>
</dbReference>
<keyword evidence="3" id="KW-0819">tRNA processing</keyword>
<dbReference type="Proteomes" id="UP000383932">
    <property type="component" value="Unassembled WGS sequence"/>
</dbReference>
<dbReference type="FunFam" id="3.30.420.40:FF:000141">
    <property type="entry name" value="Probable tRNA N6-adenosine threonylcarbamoyltransferase"/>
    <property type="match status" value="1"/>
</dbReference>
<dbReference type="InterPro" id="IPR043129">
    <property type="entry name" value="ATPase_NBD"/>
</dbReference>
<protein>
    <recommendedName>
        <fullName evidence="1">N(6)-L-threonylcarbamoyladenine synthase</fullName>
        <ecNumber evidence="1">2.3.1.234</ecNumber>
    </recommendedName>
</protein>
<evidence type="ECO:0000256" key="6">
    <source>
        <dbReference type="ARBA" id="ARBA00048117"/>
    </source>
</evidence>
<evidence type="ECO:0000256" key="1">
    <source>
        <dbReference type="ARBA" id="ARBA00012156"/>
    </source>
</evidence>
<dbReference type="CDD" id="cd24132">
    <property type="entry name" value="ASKHA_NBD_OSGEP_like_euk"/>
    <property type="match status" value="1"/>
</dbReference>
<dbReference type="EMBL" id="SSOP01000054">
    <property type="protein sequence ID" value="KAB5592790.1"/>
    <property type="molecule type" value="Genomic_DNA"/>
</dbReference>
<evidence type="ECO:0000256" key="5">
    <source>
        <dbReference type="ARBA" id="ARBA00023315"/>
    </source>
</evidence>
<comment type="caution">
    <text evidence="8">The sequence shown here is derived from an EMBL/GenBank/DDBJ whole genome shotgun (WGS) entry which is preliminary data.</text>
</comment>
<comment type="catalytic activity">
    <reaction evidence="6">
        <text>L-threonylcarbamoyladenylate + adenosine(37) in tRNA = N(6)-L-threonylcarbamoyladenosine(37) in tRNA + AMP + H(+)</text>
        <dbReference type="Rhea" id="RHEA:37059"/>
        <dbReference type="Rhea" id="RHEA-COMP:10162"/>
        <dbReference type="Rhea" id="RHEA-COMP:10163"/>
        <dbReference type="ChEBI" id="CHEBI:15378"/>
        <dbReference type="ChEBI" id="CHEBI:73682"/>
        <dbReference type="ChEBI" id="CHEBI:74411"/>
        <dbReference type="ChEBI" id="CHEBI:74418"/>
        <dbReference type="ChEBI" id="CHEBI:456215"/>
        <dbReference type="EC" id="2.3.1.234"/>
    </reaction>
</comment>
<feature type="domain" description="Gcp-like" evidence="7">
    <location>
        <begin position="45"/>
        <end position="127"/>
    </location>
</feature>
<dbReference type="Gene3D" id="3.30.420.40">
    <property type="match status" value="2"/>
</dbReference>
<dbReference type="PANTHER" id="PTHR11735">
    <property type="entry name" value="TRNA N6-ADENOSINE THREONYLCARBAMOYLTRANSFERASE"/>
    <property type="match status" value="1"/>
</dbReference>
<evidence type="ECO:0000313" key="9">
    <source>
        <dbReference type="Proteomes" id="UP000383932"/>
    </source>
</evidence>
<evidence type="ECO:0000313" key="8">
    <source>
        <dbReference type="EMBL" id="KAB5592790.1"/>
    </source>
</evidence>
<keyword evidence="5" id="KW-0012">Acyltransferase</keyword>
<dbReference type="OrthoDB" id="10254073at2759"/>
<reference evidence="8 9" key="1">
    <citation type="journal article" date="2019" name="Fungal Biol. Biotechnol.">
        <title>Draft genome sequence of fastidious pathogen Ceratobasidium theobromae, which causes vascular-streak dieback in Theobroma cacao.</title>
        <authorList>
            <person name="Ali S.S."/>
            <person name="Asman A."/>
            <person name="Shao J."/>
            <person name="Firmansyah A.P."/>
            <person name="Susilo A.W."/>
            <person name="Rosmana A."/>
            <person name="McMahon P."/>
            <person name="Junaid M."/>
            <person name="Guest D."/>
            <person name="Kheng T.Y."/>
            <person name="Meinhardt L.W."/>
            <person name="Bailey B.A."/>
        </authorList>
    </citation>
    <scope>NUCLEOTIDE SEQUENCE [LARGE SCALE GENOMIC DNA]</scope>
    <source>
        <strain evidence="8 9">CT2</strain>
    </source>
</reference>
<evidence type="ECO:0000259" key="7">
    <source>
        <dbReference type="Pfam" id="PF00814"/>
    </source>
</evidence>
<dbReference type="GO" id="GO:0046872">
    <property type="term" value="F:metal ion binding"/>
    <property type="evidence" value="ECO:0007669"/>
    <property type="project" value="UniProtKB-KW"/>
</dbReference>
<dbReference type="InterPro" id="IPR000905">
    <property type="entry name" value="Gcp-like_dom"/>
</dbReference>
<dbReference type="SUPFAM" id="SSF53067">
    <property type="entry name" value="Actin-like ATPase domain"/>
    <property type="match status" value="1"/>
</dbReference>
<dbReference type="Pfam" id="PF00814">
    <property type="entry name" value="TsaD"/>
    <property type="match status" value="2"/>
</dbReference>
<dbReference type="GO" id="GO:0008033">
    <property type="term" value="P:tRNA processing"/>
    <property type="evidence" value="ECO:0007669"/>
    <property type="project" value="UniProtKB-KW"/>
</dbReference>
<dbReference type="AlphaFoldDB" id="A0A5N5QM01"/>
<keyword evidence="4" id="KW-0479">Metal-binding</keyword>
<dbReference type="GO" id="GO:0005737">
    <property type="term" value="C:cytoplasm"/>
    <property type="evidence" value="ECO:0007669"/>
    <property type="project" value="TreeGrafter"/>
</dbReference>
<evidence type="ECO:0000256" key="4">
    <source>
        <dbReference type="ARBA" id="ARBA00022723"/>
    </source>
</evidence>
<gene>
    <name evidence="8" type="ORF">CTheo_3774</name>
</gene>
<dbReference type="PRINTS" id="PR00789">
    <property type="entry name" value="OSIALOPTASE"/>
</dbReference>
<name>A0A5N5QM01_9AGAM</name>
<evidence type="ECO:0000256" key="2">
    <source>
        <dbReference type="ARBA" id="ARBA00022679"/>
    </source>
</evidence>
<dbReference type="GO" id="GO:0061711">
    <property type="term" value="F:tRNA N(6)-L-threonylcarbamoyladenine synthase activity"/>
    <property type="evidence" value="ECO:0007669"/>
    <property type="project" value="UniProtKB-EC"/>
</dbReference>
<feature type="domain" description="Gcp-like" evidence="7">
    <location>
        <begin position="147"/>
        <end position="334"/>
    </location>
</feature>
<dbReference type="PANTHER" id="PTHR11735:SF14">
    <property type="entry name" value="TRNA N6-ADENOSINE THREONYLCARBAMOYLTRANSFERASE"/>
    <property type="match status" value="1"/>
</dbReference>
<accession>A0A5N5QM01</accession>
<dbReference type="GO" id="GO:0000408">
    <property type="term" value="C:EKC/KEOPS complex"/>
    <property type="evidence" value="ECO:0007669"/>
    <property type="project" value="TreeGrafter"/>
</dbReference>
<keyword evidence="2" id="KW-0808">Transferase</keyword>
<proteinExistence type="predicted"/>
<evidence type="ECO:0000256" key="3">
    <source>
        <dbReference type="ARBA" id="ARBA00022694"/>
    </source>
</evidence>
<dbReference type="EC" id="2.3.1.234" evidence="1"/>
<sequence>MPGRLKKVSPLKLPVKDLIALGLEGSANKFGSGVIRHAKNGTVCVLSNVRHTYITPPGEGFQPRDTALHHREWALKIIKQSLSDAGIDLNQIDCPGMGAPLQSVAIVARTLALLYNKPLVGVNHCVGREPNSMTRLTRAEFGTKDIEMGRYITGASNPIVLYVSGGNTQRYRIFGETLDIAVGNMLDRFARVINLSNDPSPGYNIEQTAKKGKRLVQLPYTTKGMDVSLSGLLTSTEAYTLDKRFKANGDYAEGEDVITPADLCFSLQETVFAMLVEITERAMAHVGSKEVLIVGGVGCNERLQEMMGIMAKERGGNVFATDERFCIDNGIMIAQAGLLGYRMGQVTPLDETSCTQRQVFLVFSSGTLNLDILFGRFRTDEVLISWRA</sequence>
<keyword evidence="9" id="KW-1185">Reference proteome</keyword>
<organism evidence="8 9">
    <name type="scientific">Ceratobasidium theobromae</name>
    <dbReference type="NCBI Taxonomy" id="1582974"/>
    <lineage>
        <taxon>Eukaryota</taxon>
        <taxon>Fungi</taxon>
        <taxon>Dikarya</taxon>
        <taxon>Basidiomycota</taxon>
        <taxon>Agaricomycotina</taxon>
        <taxon>Agaricomycetes</taxon>
        <taxon>Cantharellales</taxon>
        <taxon>Ceratobasidiaceae</taxon>
        <taxon>Ceratobasidium</taxon>
    </lineage>
</organism>